<sequence>MNPPAPRLPDLSVLFPFRAWLRHPALRAWTTWLFVALVATPPAAIALFRTASGYDGESMMFAAYFAAAWFLVLWVVVRPRAVEGALLLQVVVLALVLEAPLAIWFEGLIDGDLDSFVGSVLGVGVPEELAKMVPVVILVLARQRRGLLPRDTLFLGAVSGLVFGAVEAFLYATAHPDGTMSVYGGLMMVWRFVTDPVTHALWSGVAGYFVGLAAHYRAPKPFLALTGVGIGVPALLHGLNDWTPINTSLLWVAVTIVSALLFLAYARIGLVAARPVAVVRPQPIDPPTAPLAVRHLVGATTAPAARPGRHADT</sequence>
<accession>A0ABU8M4Y7</accession>
<feature type="transmembrane region" description="Helical" evidence="1">
    <location>
        <begin position="153"/>
        <end position="172"/>
    </location>
</feature>
<keyword evidence="2" id="KW-0645">Protease</keyword>
<evidence type="ECO:0000313" key="2">
    <source>
        <dbReference type="EMBL" id="MEJ2862396.1"/>
    </source>
</evidence>
<protein>
    <submittedName>
        <fullName evidence="2">PrsW family glutamic-type intramembrane protease</fullName>
        <ecNumber evidence="2">3.4.-.-</ecNumber>
    </submittedName>
</protein>
<dbReference type="GO" id="GO:0006508">
    <property type="term" value="P:proteolysis"/>
    <property type="evidence" value="ECO:0007669"/>
    <property type="project" value="UniProtKB-KW"/>
</dbReference>
<keyword evidence="3" id="KW-1185">Reference proteome</keyword>
<evidence type="ECO:0000256" key="1">
    <source>
        <dbReference type="SAM" id="Phobius"/>
    </source>
</evidence>
<feature type="transmembrane region" description="Helical" evidence="1">
    <location>
        <begin position="60"/>
        <end position="77"/>
    </location>
</feature>
<reference evidence="2 3" key="1">
    <citation type="submission" date="2024-03" db="EMBL/GenBank/DDBJ databases">
        <title>Actinomycetospora sp. OC33-EN07, a novel actinomycete isolated from wild orchid (Aerides multiflora).</title>
        <authorList>
            <person name="Suriyachadkun C."/>
        </authorList>
    </citation>
    <scope>NUCLEOTIDE SEQUENCE [LARGE SCALE GENOMIC DNA]</scope>
    <source>
        <strain evidence="2 3">OC33-EN07</strain>
    </source>
</reference>
<dbReference type="Proteomes" id="UP001369736">
    <property type="component" value="Unassembled WGS sequence"/>
</dbReference>
<dbReference type="EC" id="3.4.-.-" evidence="2"/>
<keyword evidence="1" id="KW-1133">Transmembrane helix</keyword>
<evidence type="ECO:0000313" key="3">
    <source>
        <dbReference type="Proteomes" id="UP001369736"/>
    </source>
</evidence>
<dbReference type="InterPro" id="IPR026898">
    <property type="entry name" value="PrsW"/>
</dbReference>
<keyword evidence="1" id="KW-0812">Transmembrane</keyword>
<proteinExistence type="predicted"/>
<feature type="transmembrane region" description="Helical" evidence="1">
    <location>
        <begin position="192"/>
        <end position="210"/>
    </location>
</feature>
<feature type="transmembrane region" description="Helical" evidence="1">
    <location>
        <begin position="28"/>
        <end position="48"/>
    </location>
</feature>
<keyword evidence="1" id="KW-0472">Membrane</keyword>
<dbReference type="RefSeq" id="WP_337703770.1">
    <property type="nucleotide sequence ID" value="NZ_JBBEGM010000005.1"/>
</dbReference>
<comment type="caution">
    <text evidence="2">The sequence shown here is derived from an EMBL/GenBank/DDBJ whole genome shotgun (WGS) entry which is preliminary data.</text>
</comment>
<feature type="transmembrane region" description="Helical" evidence="1">
    <location>
        <begin position="222"/>
        <end position="239"/>
    </location>
</feature>
<name>A0ABU8M4Y7_9PSEU</name>
<dbReference type="PANTHER" id="PTHR36844">
    <property type="entry name" value="PROTEASE PRSW"/>
    <property type="match status" value="1"/>
</dbReference>
<gene>
    <name evidence="2" type="ORF">WCD58_14590</name>
</gene>
<feature type="transmembrane region" description="Helical" evidence="1">
    <location>
        <begin position="245"/>
        <end position="265"/>
    </location>
</feature>
<dbReference type="EMBL" id="JBBEGM010000005">
    <property type="protein sequence ID" value="MEJ2862396.1"/>
    <property type="molecule type" value="Genomic_DNA"/>
</dbReference>
<feature type="transmembrane region" description="Helical" evidence="1">
    <location>
        <begin position="117"/>
        <end position="141"/>
    </location>
</feature>
<keyword evidence="2" id="KW-0378">Hydrolase</keyword>
<organism evidence="2 3">
    <name type="scientific">Actinomycetospora flava</name>
    <dbReference type="NCBI Taxonomy" id="3129232"/>
    <lineage>
        <taxon>Bacteria</taxon>
        <taxon>Bacillati</taxon>
        <taxon>Actinomycetota</taxon>
        <taxon>Actinomycetes</taxon>
        <taxon>Pseudonocardiales</taxon>
        <taxon>Pseudonocardiaceae</taxon>
        <taxon>Actinomycetospora</taxon>
    </lineage>
</organism>
<dbReference type="GO" id="GO:0008233">
    <property type="term" value="F:peptidase activity"/>
    <property type="evidence" value="ECO:0007669"/>
    <property type="project" value="UniProtKB-KW"/>
</dbReference>
<dbReference type="PANTHER" id="PTHR36844:SF1">
    <property type="entry name" value="PROTEASE PRSW"/>
    <property type="match status" value="1"/>
</dbReference>
<dbReference type="Pfam" id="PF13367">
    <property type="entry name" value="PrsW-protease"/>
    <property type="match status" value="1"/>
</dbReference>
<feature type="transmembrane region" description="Helical" evidence="1">
    <location>
        <begin position="84"/>
        <end position="105"/>
    </location>
</feature>